<protein>
    <recommendedName>
        <fullName evidence="3">Site-specific integrase</fullName>
    </recommendedName>
</protein>
<accession>A0ABN7HXB5</accession>
<name>A0ABN7HXB5_9BURK</name>
<evidence type="ECO:0000313" key="1">
    <source>
        <dbReference type="EMBL" id="CAD6542904.1"/>
    </source>
</evidence>
<dbReference type="EMBL" id="CAJHCP010000008">
    <property type="protein sequence ID" value="CAD6542904.1"/>
    <property type="molecule type" value="Genomic_DNA"/>
</dbReference>
<gene>
    <name evidence="1" type="ORF">LMG28140_03836</name>
</gene>
<dbReference type="RefSeq" id="WP_201643843.1">
    <property type="nucleotide sequence ID" value="NZ_CAJHCP010000008.1"/>
</dbReference>
<evidence type="ECO:0008006" key="3">
    <source>
        <dbReference type="Google" id="ProtNLM"/>
    </source>
</evidence>
<comment type="caution">
    <text evidence="1">The sequence shown here is derived from an EMBL/GenBank/DDBJ whole genome shotgun (WGS) entry which is preliminary data.</text>
</comment>
<reference evidence="1 2" key="1">
    <citation type="submission" date="2020-10" db="EMBL/GenBank/DDBJ databases">
        <authorList>
            <person name="Peeters C."/>
        </authorList>
    </citation>
    <scope>NUCLEOTIDE SEQUENCE [LARGE SCALE GENOMIC DNA]</scope>
    <source>
        <strain evidence="1 2">LMG 28140</strain>
    </source>
</reference>
<dbReference type="Proteomes" id="UP000598032">
    <property type="component" value="Unassembled WGS sequence"/>
</dbReference>
<proteinExistence type="predicted"/>
<evidence type="ECO:0000313" key="2">
    <source>
        <dbReference type="Proteomes" id="UP000598032"/>
    </source>
</evidence>
<organism evidence="1 2">
    <name type="scientific">Paraburkholderia metrosideri</name>
    <dbReference type="NCBI Taxonomy" id="580937"/>
    <lineage>
        <taxon>Bacteria</taxon>
        <taxon>Pseudomonadati</taxon>
        <taxon>Pseudomonadota</taxon>
        <taxon>Betaproteobacteria</taxon>
        <taxon>Burkholderiales</taxon>
        <taxon>Burkholderiaceae</taxon>
        <taxon>Paraburkholderia</taxon>
    </lineage>
</organism>
<sequence>MSQIATDTRYAPEGVKSLLKSEAIIRSAHWQASYPIECLSKRAVKKVTQLVRKVCNDTDVKNLPVQLRVLEAYLAVTGQRLDYVGGAFRPLSAAIGFFGAIYSKRFHEATSDKRYRWARNWRLILGQVCPKILLEVPKPSLANQPDWFADASERFEQLPLIDAQVELWRGWAFLNRAGQTRWYDFRALYVRYGRDFVTTYAHSVNRFYVGRRAQNLPLVQQFADFLSLLPRDWTGEMLSSPVRMHQLLVKFLNLTAKDFDERGLQYSTLRDQWVDFSFFVKTYLCAGSLIAKETKIPCLPEQERPQSETHRRVEKDGTIVVTKLLTDVPLYISNEQAVQLLYHQVSEDVEAIRRWALREVNNIWNRRQRRIELAKAGTRKEIRPNVSIGRVDSVKRGSPNWEANACATFEHHGFVPSREGDLRSHYPAPLGELASDTFGLPVKSALIPHMTLLVLAHPKLTASFFEELMLYEPNSELAGIGQTDIGWVLDGHKLRKGPATANQQIHLSTEDSNVIAQVIELTRPLRDYLKRRKDQTWRYLFLQCGKGFSYPMRVCPPEETSYRRETGAMAASFLASQVIPADSVERLSKSFSLTTLRASVAVCAYVKEPSIRKLAELLGHESVDMRLLKRYMPPALLDFFQNRWVRLFQCGILLEALKESPFALPATGFTTLNEMTQFLENHALKWRPRDYATQPAAKAKAKAKAKVGHFDDEVVFSVCVENLTILESLRLAVEQPAGRTVSRLARMWRDFSTGLFNYIEQSSPPRDDFIAMLEIARERASVTLIDCEAIYA</sequence>
<keyword evidence="2" id="KW-1185">Reference proteome</keyword>